<evidence type="ECO:0000313" key="4">
    <source>
        <dbReference type="EMBL" id="PWD97998.1"/>
    </source>
</evidence>
<dbReference type="SUPFAM" id="SSF52218">
    <property type="entry name" value="Flavoproteins"/>
    <property type="match status" value="1"/>
</dbReference>
<keyword evidence="1" id="KW-0285">Flavoprotein</keyword>
<dbReference type="PANTHER" id="PTHR43278">
    <property type="entry name" value="NAD(P)H-DEPENDENT FMN-CONTAINING OXIDOREDUCTASE YWQN-RELATED"/>
    <property type="match status" value="1"/>
</dbReference>
<proteinExistence type="predicted"/>
<dbReference type="AlphaFoldDB" id="A0A2U2B4K3"/>
<dbReference type="OrthoDB" id="9790975at2"/>
<reference evidence="4 5" key="1">
    <citation type="submission" date="2018-05" db="EMBL/GenBank/DDBJ databases">
        <title>Marinilabilia rubrum sp. nov., isolated from saltern sediment.</title>
        <authorList>
            <person name="Zhang R."/>
        </authorList>
    </citation>
    <scope>NUCLEOTIDE SEQUENCE [LARGE SCALE GENOMIC DNA]</scope>
    <source>
        <strain evidence="4 5">WTE16</strain>
    </source>
</reference>
<accession>A0A2U2B4K3</accession>
<evidence type="ECO:0000313" key="5">
    <source>
        <dbReference type="Proteomes" id="UP000244956"/>
    </source>
</evidence>
<dbReference type="RefSeq" id="WP_109265901.1">
    <property type="nucleotide sequence ID" value="NZ_QEWP01000021.1"/>
</dbReference>
<dbReference type="InterPro" id="IPR005025">
    <property type="entry name" value="FMN_Rdtase-like_dom"/>
</dbReference>
<dbReference type="PANTHER" id="PTHR43278:SF4">
    <property type="entry name" value="NAD(P)H-DEPENDENT FMN-CONTAINING OXIDOREDUCTASE YWQN-RELATED"/>
    <property type="match status" value="1"/>
</dbReference>
<dbReference type="EMBL" id="QEWP01000021">
    <property type="protein sequence ID" value="PWD97998.1"/>
    <property type="molecule type" value="Genomic_DNA"/>
</dbReference>
<evidence type="ECO:0000256" key="1">
    <source>
        <dbReference type="ARBA" id="ARBA00022630"/>
    </source>
</evidence>
<dbReference type="InterPro" id="IPR029039">
    <property type="entry name" value="Flavoprotein-like_sf"/>
</dbReference>
<comment type="caution">
    <text evidence="4">The sequence shown here is derived from an EMBL/GenBank/DDBJ whole genome shotgun (WGS) entry which is preliminary data.</text>
</comment>
<keyword evidence="5" id="KW-1185">Reference proteome</keyword>
<dbReference type="Proteomes" id="UP000244956">
    <property type="component" value="Unassembled WGS sequence"/>
</dbReference>
<name>A0A2U2B4K3_9BACT</name>
<dbReference type="InterPro" id="IPR051796">
    <property type="entry name" value="ISF_SsuE-like"/>
</dbReference>
<keyword evidence="2" id="KW-0288">FMN</keyword>
<evidence type="ECO:0000256" key="2">
    <source>
        <dbReference type="ARBA" id="ARBA00022643"/>
    </source>
</evidence>
<gene>
    <name evidence="4" type="ORF">DDZ16_17985</name>
</gene>
<dbReference type="Pfam" id="PF03358">
    <property type="entry name" value="FMN_red"/>
    <property type="match status" value="1"/>
</dbReference>
<sequence>MKVVAINGSPRKGGNTELMIKEAFKTLEEEGVDTELIHLGGKDVKGCTACGKCRTAKDGHCHMENDAINACIDKMVEADGIILGSPVYFSDITTEMKALIDVAGYATRGAGNPLRRKVGAAAVVARRAGGMTAFDSINRFFLIGEMIIPGSTYWNVGYGKEKGDVLNDEEGLKTMRNLGTNMAWLMEKLG</sequence>
<protein>
    <submittedName>
        <fullName evidence="4">Flavodoxin family protein</fullName>
    </submittedName>
</protein>
<dbReference type="GO" id="GO:0016491">
    <property type="term" value="F:oxidoreductase activity"/>
    <property type="evidence" value="ECO:0007669"/>
    <property type="project" value="InterPro"/>
</dbReference>
<feature type="domain" description="NADPH-dependent FMN reductase-like" evidence="3">
    <location>
        <begin position="1"/>
        <end position="159"/>
    </location>
</feature>
<organism evidence="4 5">
    <name type="scientific">Marinilabilia rubra</name>
    <dbReference type="NCBI Taxonomy" id="2162893"/>
    <lineage>
        <taxon>Bacteria</taxon>
        <taxon>Pseudomonadati</taxon>
        <taxon>Bacteroidota</taxon>
        <taxon>Bacteroidia</taxon>
        <taxon>Marinilabiliales</taxon>
        <taxon>Marinilabiliaceae</taxon>
        <taxon>Marinilabilia</taxon>
    </lineage>
</organism>
<evidence type="ECO:0000259" key="3">
    <source>
        <dbReference type="Pfam" id="PF03358"/>
    </source>
</evidence>
<dbReference type="Gene3D" id="3.40.50.360">
    <property type="match status" value="1"/>
</dbReference>